<dbReference type="AlphaFoldDB" id="A0A935UH47"/>
<evidence type="ECO:0000313" key="3">
    <source>
        <dbReference type="Proteomes" id="UP000697998"/>
    </source>
</evidence>
<dbReference type="Pfam" id="PF00535">
    <property type="entry name" value="Glycos_transf_2"/>
    <property type="match status" value="1"/>
</dbReference>
<comment type="caution">
    <text evidence="2">The sequence shown here is derived from an EMBL/GenBank/DDBJ whole genome shotgun (WGS) entry which is preliminary data.</text>
</comment>
<name>A0A935UH47_9PROT</name>
<organism evidence="2 3">
    <name type="scientific">Candidatus Accumulibacter proximus</name>
    <dbReference type="NCBI Taxonomy" id="2954385"/>
    <lineage>
        <taxon>Bacteria</taxon>
        <taxon>Pseudomonadati</taxon>
        <taxon>Pseudomonadota</taxon>
        <taxon>Betaproteobacteria</taxon>
        <taxon>Candidatus Accumulibacter</taxon>
    </lineage>
</organism>
<dbReference type="InterPro" id="IPR029044">
    <property type="entry name" value="Nucleotide-diphossugar_trans"/>
</dbReference>
<evidence type="ECO:0000313" key="2">
    <source>
        <dbReference type="EMBL" id="MBK7676342.1"/>
    </source>
</evidence>
<dbReference type="PANTHER" id="PTHR43685">
    <property type="entry name" value="GLYCOSYLTRANSFERASE"/>
    <property type="match status" value="1"/>
</dbReference>
<dbReference type="InterPro" id="IPR001173">
    <property type="entry name" value="Glyco_trans_2-like"/>
</dbReference>
<dbReference type="PANTHER" id="PTHR43685:SF11">
    <property type="entry name" value="GLYCOSYLTRANSFERASE TAGX-RELATED"/>
    <property type="match status" value="1"/>
</dbReference>
<dbReference type="CDD" id="cd00761">
    <property type="entry name" value="Glyco_tranf_GTA_type"/>
    <property type="match status" value="1"/>
</dbReference>
<evidence type="ECO:0000259" key="1">
    <source>
        <dbReference type="Pfam" id="PF00535"/>
    </source>
</evidence>
<gene>
    <name evidence="2" type="ORF">IPJ27_17180</name>
</gene>
<feature type="domain" description="Glycosyltransferase 2-like" evidence="1">
    <location>
        <begin position="9"/>
        <end position="172"/>
    </location>
</feature>
<dbReference type="Gene3D" id="3.90.550.10">
    <property type="entry name" value="Spore Coat Polysaccharide Biosynthesis Protein SpsA, Chain A"/>
    <property type="match status" value="1"/>
</dbReference>
<dbReference type="SUPFAM" id="SSF53448">
    <property type="entry name" value="Nucleotide-diphospho-sugar transferases"/>
    <property type="match status" value="1"/>
</dbReference>
<dbReference type="EMBL" id="JADJMH010000018">
    <property type="protein sequence ID" value="MBK7676342.1"/>
    <property type="molecule type" value="Genomic_DNA"/>
</dbReference>
<dbReference type="Proteomes" id="UP000697998">
    <property type="component" value="Unassembled WGS sequence"/>
</dbReference>
<proteinExistence type="predicted"/>
<protein>
    <submittedName>
        <fullName evidence="2">Glycosyltransferase family 2 protein</fullName>
    </submittedName>
</protein>
<reference evidence="2 3" key="1">
    <citation type="submission" date="2020-10" db="EMBL/GenBank/DDBJ databases">
        <title>Connecting structure to function with the recovery of over 1000 high-quality activated sludge metagenome-assembled genomes encoding full-length rRNA genes using long-read sequencing.</title>
        <authorList>
            <person name="Singleton C.M."/>
            <person name="Petriglieri F."/>
            <person name="Kristensen J.M."/>
            <person name="Kirkegaard R.H."/>
            <person name="Michaelsen T.Y."/>
            <person name="Andersen M.H."/>
            <person name="Karst S.M."/>
            <person name="Dueholm M.S."/>
            <person name="Nielsen P.H."/>
            <person name="Albertsen M."/>
        </authorList>
    </citation>
    <scope>NUCLEOTIDE SEQUENCE [LARGE SCALE GENOMIC DNA]</scope>
    <source>
        <strain evidence="2">EsbW_18-Q3-R4-48_BATAC.285</strain>
    </source>
</reference>
<sequence length="301" mass="33532">MRPDQVLISVIIPAYNYAHLLPRALDSVLVQMAADVEVIVVNDGSTDATREVLAAYAVRHPQLRVIDQANAGAAAARNHGIRESHGPYALLLDADDELLPDALAKLRAVLATHPTAGMVLGAQITVYPDGRERLRLPTAVPRASPVQLAKRYLLEKRVSISHGCSLFRRDLLLQRPYPENLRGGEDVAVFAFLLVSAPVATTRAALARIHKHPDSLRHNRDDEEQRAVAMVSEVFGGLPTECQTLRRRYEAQRFLSLFRAALLAGERATARRYYRCAFRLSPLQSLRGRHLRKAIRLLLLR</sequence>
<dbReference type="InterPro" id="IPR050834">
    <property type="entry name" value="Glycosyltransf_2"/>
</dbReference>
<accession>A0A935UH47</accession>